<dbReference type="Proteomes" id="UP000606786">
    <property type="component" value="Unassembled WGS sequence"/>
</dbReference>
<dbReference type="GO" id="GO:0004984">
    <property type="term" value="F:olfactory receptor activity"/>
    <property type="evidence" value="ECO:0007669"/>
    <property type="project" value="InterPro"/>
</dbReference>
<dbReference type="GO" id="GO:0005549">
    <property type="term" value="F:odorant binding"/>
    <property type="evidence" value="ECO:0007669"/>
    <property type="project" value="InterPro"/>
</dbReference>
<feature type="transmembrane region" description="Helical" evidence="10">
    <location>
        <begin position="246"/>
        <end position="271"/>
    </location>
</feature>
<keyword evidence="2" id="KW-1003">Cell membrane</keyword>
<protein>
    <recommendedName>
        <fullName evidence="10">Odorant receptor</fullName>
    </recommendedName>
</protein>
<feature type="transmembrane region" description="Helical" evidence="10">
    <location>
        <begin position="277"/>
        <end position="299"/>
    </location>
</feature>
<dbReference type="Pfam" id="PF02949">
    <property type="entry name" value="7tm_6"/>
    <property type="match status" value="1"/>
</dbReference>
<reference evidence="11" key="1">
    <citation type="submission" date="2020-11" db="EMBL/GenBank/DDBJ databases">
        <authorList>
            <person name="Whitehead M."/>
        </authorList>
    </citation>
    <scope>NUCLEOTIDE SEQUENCE</scope>
    <source>
        <strain evidence="11">EGII</strain>
    </source>
</reference>
<evidence type="ECO:0000256" key="1">
    <source>
        <dbReference type="ARBA" id="ARBA00004651"/>
    </source>
</evidence>
<accession>A0A811U297</accession>
<evidence type="ECO:0000256" key="9">
    <source>
        <dbReference type="ARBA" id="ARBA00023224"/>
    </source>
</evidence>
<evidence type="ECO:0000256" key="5">
    <source>
        <dbReference type="ARBA" id="ARBA00022725"/>
    </source>
</evidence>
<dbReference type="PANTHER" id="PTHR21137">
    <property type="entry name" value="ODORANT RECEPTOR"/>
    <property type="match status" value="1"/>
</dbReference>
<keyword evidence="3 10" id="KW-0716">Sensory transduction</keyword>
<keyword evidence="7 10" id="KW-0472">Membrane</keyword>
<dbReference type="OrthoDB" id="6597368at2759"/>
<evidence type="ECO:0000256" key="10">
    <source>
        <dbReference type="RuleBase" id="RU351113"/>
    </source>
</evidence>
<evidence type="ECO:0000256" key="8">
    <source>
        <dbReference type="ARBA" id="ARBA00023170"/>
    </source>
</evidence>
<dbReference type="PANTHER" id="PTHR21137:SF3">
    <property type="entry name" value="ODORANT RECEPTOR 30A-RELATED"/>
    <property type="match status" value="1"/>
</dbReference>
<dbReference type="AlphaFoldDB" id="A0A811U297"/>
<keyword evidence="4 10" id="KW-0812">Transmembrane</keyword>
<feature type="transmembrane region" description="Helical" evidence="10">
    <location>
        <begin position="64"/>
        <end position="81"/>
    </location>
</feature>
<dbReference type="GO" id="GO:0007165">
    <property type="term" value="P:signal transduction"/>
    <property type="evidence" value="ECO:0007669"/>
    <property type="project" value="UniProtKB-KW"/>
</dbReference>
<keyword evidence="12" id="KW-1185">Reference proteome</keyword>
<dbReference type="GO" id="GO:0005886">
    <property type="term" value="C:plasma membrane"/>
    <property type="evidence" value="ECO:0007669"/>
    <property type="project" value="UniProtKB-SubCell"/>
</dbReference>
<evidence type="ECO:0000256" key="6">
    <source>
        <dbReference type="ARBA" id="ARBA00022989"/>
    </source>
</evidence>
<evidence type="ECO:0000256" key="4">
    <source>
        <dbReference type="ARBA" id="ARBA00022692"/>
    </source>
</evidence>
<evidence type="ECO:0000256" key="2">
    <source>
        <dbReference type="ARBA" id="ARBA00022475"/>
    </source>
</evidence>
<evidence type="ECO:0000256" key="7">
    <source>
        <dbReference type="ARBA" id="ARBA00023136"/>
    </source>
</evidence>
<evidence type="ECO:0000313" key="11">
    <source>
        <dbReference type="EMBL" id="CAD6993154.1"/>
    </source>
</evidence>
<comment type="caution">
    <text evidence="11">The sequence shown here is derived from an EMBL/GenBank/DDBJ whole genome shotgun (WGS) entry which is preliminary data.</text>
</comment>
<name>A0A811U297_CERCA</name>
<feature type="transmembrane region" description="Helical" evidence="10">
    <location>
        <begin position="189"/>
        <end position="207"/>
    </location>
</feature>
<comment type="subcellular location">
    <subcellularLocation>
        <location evidence="1 10">Cell membrane</location>
        <topology evidence="1 10">Multi-pass membrane protein</topology>
    </subcellularLocation>
</comment>
<keyword evidence="5 10" id="KW-0552">Olfaction</keyword>
<dbReference type="InterPro" id="IPR004117">
    <property type="entry name" value="7tm6_olfct_rcpt"/>
</dbReference>
<gene>
    <name evidence="11" type="ORF">CCAP1982_LOCUS1980</name>
</gene>
<comment type="caution">
    <text evidence="10">Lacks conserved residue(s) required for the propagation of feature annotation.</text>
</comment>
<keyword evidence="6 10" id="KW-1133">Transmembrane helix</keyword>
<evidence type="ECO:0000256" key="3">
    <source>
        <dbReference type="ARBA" id="ARBA00022606"/>
    </source>
</evidence>
<evidence type="ECO:0000313" key="12">
    <source>
        <dbReference type="Proteomes" id="UP000606786"/>
    </source>
</evidence>
<organism evidence="11 12">
    <name type="scientific">Ceratitis capitata</name>
    <name type="common">Mediterranean fruit fly</name>
    <name type="synonym">Tephritis capitata</name>
    <dbReference type="NCBI Taxonomy" id="7213"/>
    <lineage>
        <taxon>Eukaryota</taxon>
        <taxon>Metazoa</taxon>
        <taxon>Ecdysozoa</taxon>
        <taxon>Arthropoda</taxon>
        <taxon>Hexapoda</taxon>
        <taxon>Insecta</taxon>
        <taxon>Pterygota</taxon>
        <taxon>Neoptera</taxon>
        <taxon>Endopterygota</taxon>
        <taxon>Diptera</taxon>
        <taxon>Brachycera</taxon>
        <taxon>Muscomorpha</taxon>
        <taxon>Tephritoidea</taxon>
        <taxon>Tephritidae</taxon>
        <taxon>Ceratitis</taxon>
        <taxon>Ceratitis</taxon>
    </lineage>
</organism>
<comment type="similarity">
    <text evidence="10">Belongs to the insect chemoreceptor superfamily. Heteromeric odorant receptor channel (TC 1.A.69) family.</text>
</comment>
<keyword evidence="8 10" id="KW-0675">Receptor</keyword>
<feature type="transmembrane region" description="Helical" evidence="10">
    <location>
        <begin position="30"/>
        <end position="52"/>
    </location>
</feature>
<keyword evidence="9 10" id="KW-0807">Transducer</keyword>
<proteinExistence type="inferred from homology"/>
<dbReference type="EMBL" id="CAJHJT010000001">
    <property type="protein sequence ID" value="CAD6993154.1"/>
    <property type="molecule type" value="Genomic_DNA"/>
</dbReference>
<sequence>MKKLNFVTKLFGWNIKLWQRERFLDEHKRWIAYIALFVPAIMIPPIFCNLYLGHDDLGEAIYDFFTAMIDITGLIRSIVILRKQRKFLNLFGVVESWYEDLKHPNEHKALETLNQIVAKVQMYSKCCLYSLLMVDVTYAFEPIITHYGKLVVELQLPSIDLHQSPVYEMVYLIQALWLVPLTSVNYVSYSNSLLIFTIFGVFATRHLQQKLMEISQMEDDEALANLKQCVVYHSKIIKFGEDLEELYSLMSLLDISLYCISVCLMLVYLTMDFTWPLLFKGVIVILFLTTLIFLTYHVADVLTNESMNIAELAYNTNWMDRDKEFRSCIQVIIVRSQRPLMLTAGGFQPMNMKTFLAIMRASYSFFSVLRSTV</sequence>